<dbReference type="AlphaFoldDB" id="A0AAV2C0K0"/>
<accession>A0AAV2C0K0</accession>
<gene>
    <name evidence="2" type="ORF">LARSCL_LOCUS22829</name>
</gene>
<comment type="caution">
    <text evidence="2">The sequence shown here is derived from an EMBL/GenBank/DDBJ whole genome shotgun (WGS) entry which is preliminary data.</text>
</comment>
<reference evidence="2 3" key="1">
    <citation type="submission" date="2024-04" db="EMBL/GenBank/DDBJ databases">
        <authorList>
            <person name="Rising A."/>
            <person name="Reimegard J."/>
            <person name="Sonavane S."/>
            <person name="Akerstrom W."/>
            <person name="Nylinder S."/>
            <person name="Hedman E."/>
            <person name="Kallberg Y."/>
        </authorList>
    </citation>
    <scope>NUCLEOTIDE SEQUENCE [LARGE SCALE GENOMIC DNA]</scope>
</reference>
<evidence type="ECO:0000313" key="2">
    <source>
        <dbReference type="EMBL" id="CAL1302006.1"/>
    </source>
</evidence>
<feature type="compositionally biased region" description="Basic and acidic residues" evidence="1">
    <location>
        <begin position="15"/>
        <end position="28"/>
    </location>
</feature>
<dbReference type="Proteomes" id="UP001497382">
    <property type="component" value="Unassembled WGS sequence"/>
</dbReference>
<keyword evidence="3" id="KW-1185">Reference proteome</keyword>
<proteinExistence type="predicted"/>
<evidence type="ECO:0000256" key="1">
    <source>
        <dbReference type="SAM" id="MobiDB-lite"/>
    </source>
</evidence>
<evidence type="ECO:0000313" key="3">
    <source>
        <dbReference type="Proteomes" id="UP001497382"/>
    </source>
</evidence>
<feature type="non-terminal residue" evidence="2">
    <location>
        <position position="28"/>
    </location>
</feature>
<dbReference type="EMBL" id="CAXIEN010001064">
    <property type="protein sequence ID" value="CAL1302006.1"/>
    <property type="molecule type" value="Genomic_DNA"/>
</dbReference>
<sequence length="28" mass="3385">MMFDFSFQSGMNEPLSHKNEEFHDTKIH</sequence>
<feature type="compositionally biased region" description="Polar residues" evidence="1">
    <location>
        <begin position="1"/>
        <end position="11"/>
    </location>
</feature>
<protein>
    <submittedName>
        <fullName evidence="2">Uncharacterized protein</fullName>
    </submittedName>
</protein>
<feature type="region of interest" description="Disordered" evidence="1">
    <location>
        <begin position="1"/>
        <end position="28"/>
    </location>
</feature>
<organism evidence="2 3">
    <name type="scientific">Larinioides sclopetarius</name>
    <dbReference type="NCBI Taxonomy" id="280406"/>
    <lineage>
        <taxon>Eukaryota</taxon>
        <taxon>Metazoa</taxon>
        <taxon>Ecdysozoa</taxon>
        <taxon>Arthropoda</taxon>
        <taxon>Chelicerata</taxon>
        <taxon>Arachnida</taxon>
        <taxon>Araneae</taxon>
        <taxon>Araneomorphae</taxon>
        <taxon>Entelegynae</taxon>
        <taxon>Araneoidea</taxon>
        <taxon>Araneidae</taxon>
        <taxon>Larinioides</taxon>
    </lineage>
</organism>
<name>A0AAV2C0K0_9ARAC</name>